<keyword evidence="1" id="KW-1133">Transmembrane helix</keyword>
<keyword evidence="3" id="KW-1185">Reference proteome</keyword>
<dbReference type="Proteomes" id="UP001482620">
    <property type="component" value="Unassembled WGS sequence"/>
</dbReference>
<reference evidence="2 3" key="1">
    <citation type="submission" date="2021-06" db="EMBL/GenBank/DDBJ databases">
        <authorList>
            <person name="Palmer J.M."/>
        </authorList>
    </citation>
    <scope>NUCLEOTIDE SEQUENCE [LARGE SCALE GENOMIC DNA]</scope>
    <source>
        <strain evidence="3">if_2019</strain>
        <tissue evidence="2">Muscle</tissue>
    </source>
</reference>
<gene>
    <name evidence="2" type="ORF">ILYODFUR_034460</name>
</gene>
<organism evidence="2 3">
    <name type="scientific">Ilyodon furcidens</name>
    <name type="common">goldbreast splitfin</name>
    <dbReference type="NCBI Taxonomy" id="33524"/>
    <lineage>
        <taxon>Eukaryota</taxon>
        <taxon>Metazoa</taxon>
        <taxon>Chordata</taxon>
        <taxon>Craniata</taxon>
        <taxon>Vertebrata</taxon>
        <taxon>Euteleostomi</taxon>
        <taxon>Actinopterygii</taxon>
        <taxon>Neopterygii</taxon>
        <taxon>Teleostei</taxon>
        <taxon>Neoteleostei</taxon>
        <taxon>Acanthomorphata</taxon>
        <taxon>Ovalentaria</taxon>
        <taxon>Atherinomorphae</taxon>
        <taxon>Cyprinodontiformes</taxon>
        <taxon>Goodeidae</taxon>
        <taxon>Ilyodon</taxon>
    </lineage>
</organism>
<feature type="transmembrane region" description="Helical" evidence="1">
    <location>
        <begin position="67"/>
        <end position="87"/>
    </location>
</feature>
<evidence type="ECO:0000313" key="3">
    <source>
        <dbReference type="Proteomes" id="UP001482620"/>
    </source>
</evidence>
<evidence type="ECO:0000313" key="2">
    <source>
        <dbReference type="EMBL" id="MEQ2227120.1"/>
    </source>
</evidence>
<keyword evidence="1" id="KW-0812">Transmembrane</keyword>
<protein>
    <submittedName>
        <fullName evidence="2">Uncharacterized protein</fullName>
    </submittedName>
</protein>
<accession>A0ABV0T420</accession>
<proteinExistence type="predicted"/>
<evidence type="ECO:0000256" key="1">
    <source>
        <dbReference type="SAM" id="Phobius"/>
    </source>
</evidence>
<comment type="caution">
    <text evidence="2">The sequence shown here is derived from an EMBL/GenBank/DDBJ whole genome shotgun (WGS) entry which is preliminary data.</text>
</comment>
<name>A0ABV0T420_9TELE</name>
<keyword evidence="1" id="KW-0472">Membrane</keyword>
<dbReference type="EMBL" id="JAHRIQ010017798">
    <property type="protein sequence ID" value="MEQ2227120.1"/>
    <property type="molecule type" value="Genomic_DNA"/>
</dbReference>
<sequence length="102" mass="11864">MNDVITSRINLEDNHENDPEFETLNFILSDYEVLPVSGFQLHSVRKRDVQTQSHLERLVSFRALQSCFGLATAFITGFYCAICVWFLEHIRGLQWTGLDRSR</sequence>